<evidence type="ECO:0000313" key="1">
    <source>
        <dbReference type="EMBL" id="KAJ2813745.1"/>
    </source>
</evidence>
<name>A0ACC1LQ78_9FUNG</name>
<feature type="non-terminal residue" evidence="1">
    <location>
        <position position="697"/>
    </location>
</feature>
<reference evidence="1" key="1">
    <citation type="submission" date="2022-07" db="EMBL/GenBank/DDBJ databases">
        <title>Phylogenomic reconstructions and comparative analyses of Kickxellomycotina fungi.</title>
        <authorList>
            <person name="Reynolds N.K."/>
            <person name="Stajich J.E."/>
            <person name="Barry K."/>
            <person name="Grigoriev I.V."/>
            <person name="Crous P."/>
            <person name="Smith M.E."/>
        </authorList>
    </citation>
    <scope>NUCLEOTIDE SEQUENCE</scope>
    <source>
        <strain evidence="1">CBS 102833</strain>
    </source>
</reference>
<organism evidence="1 2">
    <name type="scientific">Coemansia furcata</name>
    <dbReference type="NCBI Taxonomy" id="417177"/>
    <lineage>
        <taxon>Eukaryota</taxon>
        <taxon>Fungi</taxon>
        <taxon>Fungi incertae sedis</taxon>
        <taxon>Zoopagomycota</taxon>
        <taxon>Kickxellomycotina</taxon>
        <taxon>Kickxellomycetes</taxon>
        <taxon>Kickxellales</taxon>
        <taxon>Kickxellaceae</taxon>
        <taxon>Coemansia</taxon>
    </lineage>
</organism>
<dbReference type="EMBL" id="JANBUP010000025">
    <property type="protein sequence ID" value="KAJ2813745.1"/>
    <property type="molecule type" value="Genomic_DNA"/>
</dbReference>
<evidence type="ECO:0000313" key="2">
    <source>
        <dbReference type="Proteomes" id="UP001140096"/>
    </source>
</evidence>
<keyword evidence="2" id="KW-1185">Reference proteome</keyword>
<dbReference type="Proteomes" id="UP001140096">
    <property type="component" value="Unassembled WGS sequence"/>
</dbReference>
<comment type="caution">
    <text evidence="1">The sequence shown here is derived from an EMBL/GenBank/DDBJ whole genome shotgun (WGS) entry which is preliminary data.</text>
</comment>
<sequence length="697" mass="73192">MKIGIVVVLCITLFTCVCGQGVGRGADVDKGVNDWGWRAKHGILRLLWRSGYMVAPDSSVARALASLANNVQPCPTPTCPTPACPPATDRGQLHTATSSAPAIWYLGDATTARITEAASTTSEVEVTPASRPTVTVVQPLLSQWLPKALCWSGTNDFKGRRILLGIGGSIIFFGTVAVIARQGKAPSYIAESGVHLEAQPVDYSSSSSSDDDSSSDDGSSIALPTTTGNTRRKRQHHIRRIAATLALSARLRRLHRSKSKVASLTPVAQPEVLVTSAGSVGTPLETMPADEILRAGTGTLVESISTTASGSTSPSDTAQPRCNIGAHTNDGGLVVDIGTTKQALVATSLTIGRYAGRVPTVFATEHTAELLIDTEDSEISMQQDRSGADTNSTGPSMDTPATSASGAPSTGVLNSRPQPVDANGSSNSVATALAPVAGSEELVSFARRFGRPKVPVTSAGAATQTPAIPEATKRVGGPTAIGATSPLAASYASGTKTLSAFTPTLPDVRRATASEKGKAPDYTNGGTPSTGNCAVPVSHQTNTGLRNMLNMLAYLNSNECEQILERAIDEINAPRTVRPNPDDRGAGGIWISNRSRADTVVLSLDTLSMDTMLSEYLTLSRDERQWFLEAMVEWQEASLNERSAILATEYTGDTGTGTGVLADYKDTTSMDCMLSLLEYLPGVEYQQLLIDALNDID</sequence>
<accession>A0ACC1LQ78</accession>
<gene>
    <name evidence="1" type="ORF">H4S07_000455</name>
</gene>
<proteinExistence type="predicted"/>
<protein>
    <submittedName>
        <fullName evidence="1">Uncharacterized protein</fullName>
    </submittedName>
</protein>